<evidence type="ECO:0000313" key="8">
    <source>
        <dbReference type="Proteomes" id="UP000295008"/>
    </source>
</evidence>
<comment type="subcellular location">
    <subcellularLocation>
        <location evidence="1">Membrane</location>
        <topology evidence="1">Multi-pass membrane protein</topology>
    </subcellularLocation>
</comment>
<keyword evidence="3 6" id="KW-0812">Transmembrane</keyword>
<keyword evidence="4 6" id="KW-1133">Transmembrane helix</keyword>
<accession>A0A4R1RSQ3</accession>
<dbReference type="EMBL" id="SLUN01000012">
    <property type="protein sequence ID" value="TCL69416.1"/>
    <property type="molecule type" value="Genomic_DNA"/>
</dbReference>
<protein>
    <submittedName>
        <fullName evidence="7">Sporulation integral membrane protein YtvI</fullName>
    </submittedName>
</protein>
<dbReference type="GO" id="GO:0016020">
    <property type="term" value="C:membrane"/>
    <property type="evidence" value="ECO:0007669"/>
    <property type="project" value="UniProtKB-SubCell"/>
</dbReference>
<dbReference type="PANTHER" id="PTHR21716:SF68">
    <property type="entry name" value="TRANSPORT PROTEIN YTVI-RELATED"/>
    <property type="match status" value="1"/>
</dbReference>
<dbReference type="RefSeq" id="WP_165907962.1">
    <property type="nucleotide sequence ID" value="NZ_SLUN01000012.1"/>
</dbReference>
<dbReference type="Pfam" id="PF01594">
    <property type="entry name" value="AI-2E_transport"/>
    <property type="match status" value="1"/>
</dbReference>
<keyword evidence="5 6" id="KW-0472">Membrane</keyword>
<dbReference type="PANTHER" id="PTHR21716">
    <property type="entry name" value="TRANSMEMBRANE PROTEIN"/>
    <property type="match status" value="1"/>
</dbReference>
<evidence type="ECO:0000256" key="3">
    <source>
        <dbReference type="ARBA" id="ARBA00022692"/>
    </source>
</evidence>
<evidence type="ECO:0000313" key="7">
    <source>
        <dbReference type="EMBL" id="TCL69416.1"/>
    </source>
</evidence>
<evidence type="ECO:0000256" key="5">
    <source>
        <dbReference type="ARBA" id="ARBA00023136"/>
    </source>
</evidence>
<feature type="transmembrane region" description="Helical" evidence="6">
    <location>
        <begin position="7"/>
        <end position="26"/>
    </location>
</feature>
<evidence type="ECO:0000256" key="1">
    <source>
        <dbReference type="ARBA" id="ARBA00004141"/>
    </source>
</evidence>
<feature type="transmembrane region" description="Helical" evidence="6">
    <location>
        <begin position="140"/>
        <end position="168"/>
    </location>
</feature>
<keyword evidence="8" id="KW-1185">Reference proteome</keyword>
<feature type="transmembrane region" description="Helical" evidence="6">
    <location>
        <begin position="266"/>
        <end position="286"/>
    </location>
</feature>
<gene>
    <name evidence="7" type="ORF">EDC14_1012113</name>
</gene>
<feature type="transmembrane region" description="Helical" evidence="6">
    <location>
        <begin position="210"/>
        <end position="229"/>
    </location>
</feature>
<feature type="transmembrane region" description="Helical" evidence="6">
    <location>
        <begin position="58"/>
        <end position="84"/>
    </location>
</feature>
<organism evidence="7 8">
    <name type="scientific">Hydrogenispora ethanolica</name>
    <dbReference type="NCBI Taxonomy" id="1082276"/>
    <lineage>
        <taxon>Bacteria</taxon>
        <taxon>Bacillati</taxon>
        <taxon>Bacillota</taxon>
        <taxon>Hydrogenispora</taxon>
    </lineage>
</organism>
<sequence length="357" mass="40614">MTQELRTIIWLAVVGSLLILGFRFLFPVFAPFLIGLLLACWIDPLVTRFEARFRIQRGFIIGVLLMSLTLLILAAVVLTVLALYQGAIELLPKMPLLINQLNHFFAHWVQVLPQFVVFFQPDIKNFQVIPESFNHILRSFMLWIMQLLPALPQIFFAVALGGITAFFLSRDKTRITRWFYRVLPPQWLPVVAELKHDMLDTMARYLRTELTLATITGFLTALALKFIGIPGVFTYAVLAGILDLIPVIGPGFVFFPLFFIDLIFGLYPRAVAFLVAYSLIVLIRQLLEVRFVGGNLNIHPLLALLIMYLGMKLYGFAGIFYAPAILIVLRSVYRTVSVNPKIIVTENSTKFFFNPTK</sequence>
<evidence type="ECO:0000256" key="4">
    <source>
        <dbReference type="ARBA" id="ARBA00022989"/>
    </source>
</evidence>
<comment type="similarity">
    <text evidence="2">Belongs to the autoinducer-2 exporter (AI-2E) (TC 2.A.86) family.</text>
</comment>
<evidence type="ECO:0000256" key="6">
    <source>
        <dbReference type="SAM" id="Phobius"/>
    </source>
</evidence>
<proteinExistence type="inferred from homology"/>
<name>A0A4R1RSQ3_HYDET</name>
<feature type="transmembrane region" description="Helical" evidence="6">
    <location>
        <begin position="235"/>
        <end position="259"/>
    </location>
</feature>
<dbReference type="GO" id="GO:0055085">
    <property type="term" value="P:transmembrane transport"/>
    <property type="evidence" value="ECO:0007669"/>
    <property type="project" value="TreeGrafter"/>
</dbReference>
<comment type="caution">
    <text evidence="7">The sequence shown here is derived from an EMBL/GenBank/DDBJ whole genome shotgun (WGS) entry which is preliminary data.</text>
</comment>
<dbReference type="Proteomes" id="UP000295008">
    <property type="component" value="Unassembled WGS sequence"/>
</dbReference>
<feature type="transmembrane region" description="Helical" evidence="6">
    <location>
        <begin position="32"/>
        <end position="51"/>
    </location>
</feature>
<dbReference type="InterPro" id="IPR002549">
    <property type="entry name" value="AI-2E-like"/>
</dbReference>
<dbReference type="AlphaFoldDB" id="A0A4R1RSQ3"/>
<reference evidence="7 8" key="1">
    <citation type="submission" date="2019-03" db="EMBL/GenBank/DDBJ databases">
        <title>Genomic Encyclopedia of Type Strains, Phase IV (KMG-IV): sequencing the most valuable type-strain genomes for metagenomic binning, comparative biology and taxonomic classification.</title>
        <authorList>
            <person name="Goeker M."/>
        </authorList>
    </citation>
    <scope>NUCLEOTIDE SEQUENCE [LARGE SCALE GENOMIC DNA]</scope>
    <source>
        <strain evidence="7 8">LX-B</strain>
    </source>
</reference>
<evidence type="ECO:0000256" key="2">
    <source>
        <dbReference type="ARBA" id="ARBA00009773"/>
    </source>
</evidence>
<feature type="transmembrane region" description="Helical" evidence="6">
    <location>
        <begin position="306"/>
        <end position="329"/>
    </location>
</feature>